<name>A0A9D4FBU2_DREPO</name>
<dbReference type="AlphaFoldDB" id="A0A9D4FBU2"/>
<dbReference type="Proteomes" id="UP000828390">
    <property type="component" value="Unassembled WGS sequence"/>
</dbReference>
<reference evidence="1" key="2">
    <citation type="submission" date="2020-11" db="EMBL/GenBank/DDBJ databases">
        <authorList>
            <person name="McCartney M.A."/>
            <person name="Auch B."/>
            <person name="Kono T."/>
            <person name="Mallez S."/>
            <person name="Becker A."/>
            <person name="Gohl D.M."/>
            <person name="Silverstein K.A.T."/>
            <person name="Koren S."/>
            <person name="Bechman K.B."/>
            <person name="Herman A."/>
            <person name="Abrahante J.E."/>
            <person name="Garbe J."/>
        </authorList>
    </citation>
    <scope>NUCLEOTIDE SEQUENCE</scope>
    <source>
        <strain evidence="1">Duluth1</strain>
        <tissue evidence="1">Whole animal</tissue>
    </source>
</reference>
<accession>A0A9D4FBU2</accession>
<gene>
    <name evidence="1" type="ORF">DPMN_146479</name>
</gene>
<keyword evidence="2" id="KW-1185">Reference proteome</keyword>
<comment type="caution">
    <text evidence="1">The sequence shown here is derived from an EMBL/GenBank/DDBJ whole genome shotgun (WGS) entry which is preliminary data.</text>
</comment>
<evidence type="ECO:0000313" key="1">
    <source>
        <dbReference type="EMBL" id="KAH3792977.1"/>
    </source>
</evidence>
<dbReference type="EMBL" id="JAIWYP010000007">
    <property type="protein sequence ID" value="KAH3792977.1"/>
    <property type="molecule type" value="Genomic_DNA"/>
</dbReference>
<proteinExistence type="predicted"/>
<evidence type="ECO:0000313" key="2">
    <source>
        <dbReference type="Proteomes" id="UP000828390"/>
    </source>
</evidence>
<protein>
    <submittedName>
        <fullName evidence="1">Uncharacterized protein</fullName>
    </submittedName>
</protein>
<sequence length="53" mass="6068">MENFQLFSLPLLWDGNNNDTSGEFNKSDYTQLVVLRQVSTLTSEAIIRTMNQS</sequence>
<organism evidence="1 2">
    <name type="scientific">Dreissena polymorpha</name>
    <name type="common">Zebra mussel</name>
    <name type="synonym">Mytilus polymorpha</name>
    <dbReference type="NCBI Taxonomy" id="45954"/>
    <lineage>
        <taxon>Eukaryota</taxon>
        <taxon>Metazoa</taxon>
        <taxon>Spiralia</taxon>
        <taxon>Lophotrochozoa</taxon>
        <taxon>Mollusca</taxon>
        <taxon>Bivalvia</taxon>
        <taxon>Autobranchia</taxon>
        <taxon>Heteroconchia</taxon>
        <taxon>Euheterodonta</taxon>
        <taxon>Imparidentia</taxon>
        <taxon>Neoheterodontei</taxon>
        <taxon>Myida</taxon>
        <taxon>Dreissenoidea</taxon>
        <taxon>Dreissenidae</taxon>
        <taxon>Dreissena</taxon>
    </lineage>
</organism>
<reference evidence="1" key="1">
    <citation type="journal article" date="2019" name="bioRxiv">
        <title>The Genome of the Zebra Mussel, Dreissena polymorpha: A Resource for Invasive Species Research.</title>
        <authorList>
            <person name="McCartney M.A."/>
            <person name="Auch B."/>
            <person name="Kono T."/>
            <person name="Mallez S."/>
            <person name="Zhang Y."/>
            <person name="Obille A."/>
            <person name="Becker A."/>
            <person name="Abrahante J.E."/>
            <person name="Garbe J."/>
            <person name="Badalamenti J.P."/>
            <person name="Herman A."/>
            <person name="Mangelson H."/>
            <person name="Liachko I."/>
            <person name="Sullivan S."/>
            <person name="Sone E.D."/>
            <person name="Koren S."/>
            <person name="Silverstein K.A.T."/>
            <person name="Beckman K.B."/>
            <person name="Gohl D.M."/>
        </authorList>
    </citation>
    <scope>NUCLEOTIDE SEQUENCE</scope>
    <source>
        <strain evidence="1">Duluth1</strain>
        <tissue evidence="1">Whole animal</tissue>
    </source>
</reference>